<dbReference type="AlphaFoldDB" id="A0A9P8VXE2"/>
<evidence type="ECO:0000256" key="1">
    <source>
        <dbReference type="SAM" id="Coils"/>
    </source>
</evidence>
<accession>A0A9P8VXE2</accession>
<feature type="compositionally biased region" description="Polar residues" evidence="2">
    <location>
        <begin position="1"/>
        <end position="15"/>
    </location>
</feature>
<feature type="compositionally biased region" description="Basic and acidic residues" evidence="2">
    <location>
        <begin position="183"/>
        <end position="193"/>
    </location>
</feature>
<gene>
    <name evidence="3" type="ORF">B0T10DRAFT_497188</name>
</gene>
<comment type="caution">
    <text evidence="3">The sequence shown here is derived from an EMBL/GenBank/DDBJ whole genome shotgun (WGS) entry which is preliminary data.</text>
</comment>
<organism evidence="3 4">
    <name type="scientific">Thelonectria olida</name>
    <dbReference type="NCBI Taxonomy" id="1576542"/>
    <lineage>
        <taxon>Eukaryota</taxon>
        <taxon>Fungi</taxon>
        <taxon>Dikarya</taxon>
        <taxon>Ascomycota</taxon>
        <taxon>Pezizomycotina</taxon>
        <taxon>Sordariomycetes</taxon>
        <taxon>Hypocreomycetidae</taxon>
        <taxon>Hypocreales</taxon>
        <taxon>Nectriaceae</taxon>
        <taxon>Thelonectria</taxon>
    </lineage>
</organism>
<feature type="coiled-coil region" evidence="1">
    <location>
        <begin position="278"/>
        <end position="334"/>
    </location>
</feature>
<evidence type="ECO:0000313" key="3">
    <source>
        <dbReference type="EMBL" id="KAH6877180.1"/>
    </source>
</evidence>
<dbReference type="OrthoDB" id="5342758at2759"/>
<name>A0A9P8VXE2_9HYPO</name>
<feature type="compositionally biased region" description="Basic and acidic residues" evidence="2">
    <location>
        <begin position="601"/>
        <end position="615"/>
    </location>
</feature>
<keyword evidence="1" id="KW-0175">Coiled coil</keyword>
<evidence type="ECO:0000256" key="2">
    <source>
        <dbReference type="SAM" id="MobiDB-lite"/>
    </source>
</evidence>
<evidence type="ECO:0000313" key="4">
    <source>
        <dbReference type="Proteomes" id="UP000777438"/>
    </source>
</evidence>
<sequence length="643" mass="71932">MTSPSLLDRISSSRNRLPILPLHTSSARPPSEYPLDELNPRPDDTLTDLRPPRPRLRRPAQPSPRRPSPTSSIEKKMAATGHPRAIFSGPPPPIASSAYITKQSSGQSLPSSRSDRFGGNGLISASHFGFESSLISQRPQEGNYRPDSTWRSLQRREKVLERDIQQLLDLQASGLLAGSGDAASERSLDRDSDGGETTFYSAATSKSRMSNSLYVPPRSTPDGNVIPVRQPASKKPAGLQSARAGLRRSMAALSELKAEEDSHLDNALTQRKDALAYLDRMVARKDNIYAELHALEEDEQEPLGCELRELDTEHQSLNEEIRLLEEKLVGMRNRRRWVKERIEDVKNRRESGLSGYRAAGRDIDAEVRDLLRRPPITPLDLEALQQSPGWGSGKDIELPGGLDFLKLRPERRTAEMARSWWEGEIAILQRRKEQISEDREALTEGIVVWSEVTKLVADFESNLRRLLKTAQQSQNQDEGAVPQNAIRDHVATMDSVVNELEERLHFAEDKHWNLLICAIGAELEAFAEAHTLLKSTIGLPDDEPQLLDESHSTVRESQKDSQNHETEDHHAESDNEVPADLFEDHHGESDNEVPADLLVSKIEDHDHDAEHHEPPSPRGVDTQGDDDSSEVPAEFLAEHEPYA</sequence>
<feature type="region of interest" description="Disordered" evidence="2">
    <location>
        <begin position="178"/>
        <end position="197"/>
    </location>
</feature>
<feature type="coiled-coil region" evidence="1">
    <location>
        <begin position="425"/>
        <end position="510"/>
    </location>
</feature>
<proteinExistence type="predicted"/>
<evidence type="ECO:0008006" key="5">
    <source>
        <dbReference type="Google" id="ProtNLM"/>
    </source>
</evidence>
<feature type="compositionally biased region" description="Basic and acidic residues" evidence="2">
    <location>
        <begin position="548"/>
        <end position="573"/>
    </location>
</feature>
<protein>
    <recommendedName>
        <fullName evidence="5">Autophagy-related protein 28</fullName>
    </recommendedName>
</protein>
<reference evidence="3 4" key="1">
    <citation type="journal article" date="2021" name="Nat. Commun.">
        <title>Genetic determinants of endophytism in the Arabidopsis root mycobiome.</title>
        <authorList>
            <person name="Mesny F."/>
            <person name="Miyauchi S."/>
            <person name="Thiergart T."/>
            <person name="Pickel B."/>
            <person name="Atanasova L."/>
            <person name="Karlsson M."/>
            <person name="Huettel B."/>
            <person name="Barry K.W."/>
            <person name="Haridas S."/>
            <person name="Chen C."/>
            <person name="Bauer D."/>
            <person name="Andreopoulos W."/>
            <person name="Pangilinan J."/>
            <person name="LaButti K."/>
            <person name="Riley R."/>
            <person name="Lipzen A."/>
            <person name="Clum A."/>
            <person name="Drula E."/>
            <person name="Henrissat B."/>
            <person name="Kohler A."/>
            <person name="Grigoriev I.V."/>
            <person name="Martin F.M."/>
            <person name="Hacquard S."/>
        </authorList>
    </citation>
    <scope>NUCLEOTIDE SEQUENCE [LARGE SCALE GENOMIC DNA]</scope>
    <source>
        <strain evidence="3 4">MPI-CAGE-CH-0241</strain>
    </source>
</reference>
<keyword evidence="4" id="KW-1185">Reference proteome</keyword>
<dbReference type="EMBL" id="JAGPYM010000031">
    <property type="protein sequence ID" value="KAH6877180.1"/>
    <property type="molecule type" value="Genomic_DNA"/>
</dbReference>
<dbReference type="Proteomes" id="UP000777438">
    <property type="component" value="Unassembled WGS sequence"/>
</dbReference>
<feature type="region of interest" description="Disordered" evidence="2">
    <location>
        <begin position="1"/>
        <end position="120"/>
    </location>
</feature>
<feature type="region of interest" description="Disordered" evidence="2">
    <location>
        <begin position="543"/>
        <end position="643"/>
    </location>
</feature>